<dbReference type="Gene3D" id="1.10.390.10">
    <property type="entry name" value="Neutral Protease Domain 2"/>
    <property type="match status" value="1"/>
</dbReference>
<comment type="caution">
    <text evidence="14">The sequence shown here is derived from an EMBL/GenBank/DDBJ whole genome shotgun (WGS) entry which is preliminary data.</text>
</comment>
<dbReference type="GO" id="GO:0005615">
    <property type="term" value="C:extracellular space"/>
    <property type="evidence" value="ECO:0007669"/>
    <property type="project" value="TreeGrafter"/>
</dbReference>
<dbReference type="OrthoDB" id="100605at2"/>
<dbReference type="GO" id="GO:0005737">
    <property type="term" value="C:cytoplasm"/>
    <property type="evidence" value="ECO:0007669"/>
    <property type="project" value="TreeGrafter"/>
</dbReference>
<dbReference type="InterPro" id="IPR014782">
    <property type="entry name" value="Peptidase_M1_dom"/>
</dbReference>
<evidence type="ECO:0000259" key="13">
    <source>
        <dbReference type="Pfam" id="PF17900"/>
    </source>
</evidence>
<dbReference type="EMBL" id="SODV01000002">
    <property type="protein sequence ID" value="TDW97504.1"/>
    <property type="molecule type" value="Genomic_DNA"/>
</dbReference>
<evidence type="ECO:0000313" key="14">
    <source>
        <dbReference type="EMBL" id="TDW97504.1"/>
    </source>
</evidence>
<evidence type="ECO:0000256" key="8">
    <source>
        <dbReference type="ARBA" id="ARBA00022723"/>
    </source>
</evidence>
<comment type="similarity">
    <text evidence="3">Belongs to the peptidase M1 family.</text>
</comment>
<dbReference type="PRINTS" id="PR00756">
    <property type="entry name" value="ALADIPTASE"/>
</dbReference>
<dbReference type="GO" id="GO:0016020">
    <property type="term" value="C:membrane"/>
    <property type="evidence" value="ECO:0007669"/>
    <property type="project" value="TreeGrafter"/>
</dbReference>
<dbReference type="SUPFAM" id="SSF55486">
    <property type="entry name" value="Metalloproteases ('zincins'), catalytic domain"/>
    <property type="match status" value="1"/>
</dbReference>
<keyword evidence="10" id="KW-0862">Zinc</keyword>
<evidence type="ECO:0000256" key="1">
    <source>
        <dbReference type="ARBA" id="ARBA00000098"/>
    </source>
</evidence>
<dbReference type="InterPro" id="IPR027268">
    <property type="entry name" value="Peptidase_M4/M1_CTD_sf"/>
</dbReference>
<dbReference type="Gene3D" id="2.60.40.1730">
    <property type="entry name" value="tricorn interacting facor f3 domain"/>
    <property type="match status" value="1"/>
</dbReference>
<evidence type="ECO:0000256" key="11">
    <source>
        <dbReference type="ARBA" id="ARBA00023049"/>
    </source>
</evidence>
<dbReference type="InterPro" id="IPR042097">
    <property type="entry name" value="Aminopeptidase_N-like_N_sf"/>
</dbReference>
<dbReference type="InterPro" id="IPR001930">
    <property type="entry name" value="Peptidase_M1"/>
</dbReference>
<dbReference type="GO" id="GO:0006508">
    <property type="term" value="P:proteolysis"/>
    <property type="evidence" value="ECO:0007669"/>
    <property type="project" value="UniProtKB-KW"/>
</dbReference>
<dbReference type="CDD" id="cd09602">
    <property type="entry name" value="M1_APN"/>
    <property type="match status" value="1"/>
</dbReference>
<evidence type="ECO:0000256" key="5">
    <source>
        <dbReference type="ARBA" id="ARBA00015611"/>
    </source>
</evidence>
<evidence type="ECO:0000256" key="3">
    <source>
        <dbReference type="ARBA" id="ARBA00010136"/>
    </source>
</evidence>
<dbReference type="PANTHER" id="PTHR11533">
    <property type="entry name" value="PROTEASE M1 ZINC METALLOPROTEASE"/>
    <property type="match status" value="1"/>
</dbReference>
<comment type="catalytic activity">
    <reaction evidence="1">
        <text>Release of an N-terminal amino acid, Xaa-|-Yaa- from a peptide, amide or arylamide. Xaa is preferably Ala, but may be most amino acids including Pro (slow action). When a terminal hydrophobic residue is followed by a prolyl residue, the two may be released as an intact Xaa-Pro dipeptide.</text>
        <dbReference type="EC" id="3.4.11.2"/>
    </reaction>
</comment>
<reference evidence="14 15" key="1">
    <citation type="submission" date="2019-03" db="EMBL/GenBank/DDBJ databases">
        <title>Genomic Encyclopedia of Type Strains, Phase IV (KMG-IV): sequencing the most valuable type-strain genomes for metagenomic binning, comparative biology and taxonomic classification.</title>
        <authorList>
            <person name="Goeker M."/>
        </authorList>
    </citation>
    <scope>NUCLEOTIDE SEQUENCE [LARGE SCALE GENOMIC DNA]</scope>
    <source>
        <strain evidence="14 15">DSM 100059</strain>
    </source>
</reference>
<protein>
    <recommendedName>
        <fullName evidence="5">Aminopeptidase N</fullName>
        <ecNumber evidence="4">3.4.11.2</ecNumber>
    </recommendedName>
</protein>
<keyword evidence="6 14" id="KW-0031">Aminopeptidase</keyword>
<evidence type="ECO:0000259" key="12">
    <source>
        <dbReference type="Pfam" id="PF01433"/>
    </source>
</evidence>
<sequence>MRTTILFLLWAVPALGDLHRPPVAADTVAPGVSLRLAQERAHRLKDIRYTLAFHIPEEQAGPAPGNEDLSSPVTGEEDLDFVCLDTRRPLQLDFKAARDQVGAMTVNGHRVTPDLRMEHLVIAARDLIKGHNHLHLTFTAGNRPLNRNREFLYTLLVPDRARELFPCFDQPDLKAVFKLRLTLPEGWRAIANGRAAAAGRAAAGGRAAVDGNAPEKAGAAAAMAFAPSDKLPTYLFSFAAGRFKDSVRTSSHGPVEALYRETDTAKVRLSLDTLFRQQEDALKYLETYTGLPYPFQKFGFVAIPDFQFGGMEHPGAIQYKASALFLDDAATLDQRNARANVLSHETAHIWFGDLVTMRWFNDVWMKEVFANFMADKITRTDDYDLRFLTEHLPAAYAVDRTEGTNPIRQPLDNLQDAGSLYGNIIYHKAPVMMRQLELQMGEEPFRDGVRDYLKTFAYGNATWPDLLRCLQRYTTMDLTAWNQVWVNETGRPVFSCTYDTSGDVIKKLTLSQKGEDGSSRVWPQVIDVALGYNDHIDTLRFTMKTAHTELSWKDGLPKPRYILFNTLGLGYGVFPMYGNTIPFVAGAQNRVIRASTYINAYENMLDGQGLTPFRFVSAALTNLLLEHEELNMGLLLGQISSCYWHFLSPLAQRATGKVLEIALWQAINGPFTPAERKLLFLNYAGIARSKAAEDSVFKVWNTQHPPQDIKLSEDDYTNLAAGLALRGYPGSDTILAAQGRRIKSPDRQARWAYLQPALSPDQAVRDKYFYALKDAQNRTKEAWVLSALGYLFHPLRADQDEKYLASALDWMEDIQRTGDVFFPQSWAAAVLSNYSSKSAAKLVRDFLKEHPDYNPRLKGKILQAADNLFRAQRLESAPKLEKLGAVPWH</sequence>
<dbReference type="RefSeq" id="WP_133999857.1">
    <property type="nucleotide sequence ID" value="NZ_SODV01000002.1"/>
</dbReference>
<gene>
    <name evidence="14" type="ORF">EDB95_5354</name>
</gene>
<proteinExistence type="inferred from homology"/>
<dbReference type="GO" id="GO:0042277">
    <property type="term" value="F:peptide binding"/>
    <property type="evidence" value="ECO:0007669"/>
    <property type="project" value="TreeGrafter"/>
</dbReference>
<evidence type="ECO:0000256" key="9">
    <source>
        <dbReference type="ARBA" id="ARBA00022801"/>
    </source>
</evidence>
<dbReference type="GO" id="GO:0016285">
    <property type="term" value="F:alanyl aminopeptidase activity"/>
    <property type="evidence" value="ECO:0007669"/>
    <property type="project" value="UniProtKB-EC"/>
</dbReference>
<dbReference type="Pfam" id="PF17900">
    <property type="entry name" value="Peptidase_M1_N"/>
    <property type="match status" value="1"/>
</dbReference>
<keyword evidence="7" id="KW-0645">Protease</keyword>
<keyword evidence="9" id="KW-0378">Hydrolase</keyword>
<evidence type="ECO:0000256" key="6">
    <source>
        <dbReference type="ARBA" id="ARBA00022438"/>
    </source>
</evidence>
<evidence type="ECO:0000256" key="2">
    <source>
        <dbReference type="ARBA" id="ARBA00001947"/>
    </source>
</evidence>
<accession>A0A4R8DJL1</accession>
<dbReference type="Proteomes" id="UP000294498">
    <property type="component" value="Unassembled WGS sequence"/>
</dbReference>
<dbReference type="PANTHER" id="PTHR11533:SF174">
    <property type="entry name" value="PUROMYCIN-SENSITIVE AMINOPEPTIDASE-RELATED"/>
    <property type="match status" value="1"/>
</dbReference>
<evidence type="ECO:0000313" key="15">
    <source>
        <dbReference type="Proteomes" id="UP000294498"/>
    </source>
</evidence>
<dbReference type="InterPro" id="IPR045357">
    <property type="entry name" value="Aminopeptidase_N-like_N"/>
</dbReference>
<dbReference type="InterPro" id="IPR050344">
    <property type="entry name" value="Peptidase_M1_aminopeptidases"/>
</dbReference>
<dbReference type="SUPFAM" id="SSF63737">
    <property type="entry name" value="Leukotriene A4 hydrolase N-terminal domain"/>
    <property type="match status" value="1"/>
</dbReference>
<keyword evidence="15" id="KW-1185">Reference proteome</keyword>
<evidence type="ECO:0000256" key="4">
    <source>
        <dbReference type="ARBA" id="ARBA00012564"/>
    </source>
</evidence>
<name>A0A4R8DJL1_9BACT</name>
<keyword evidence="8" id="KW-0479">Metal-binding</keyword>
<dbReference type="GO" id="GO:0043171">
    <property type="term" value="P:peptide catabolic process"/>
    <property type="evidence" value="ECO:0007669"/>
    <property type="project" value="TreeGrafter"/>
</dbReference>
<dbReference type="GO" id="GO:0070006">
    <property type="term" value="F:metalloaminopeptidase activity"/>
    <property type="evidence" value="ECO:0007669"/>
    <property type="project" value="TreeGrafter"/>
</dbReference>
<comment type="cofactor">
    <cofactor evidence="2">
        <name>Zn(2+)</name>
        <dbReference type="ChEBI" id="CHEBI:29105"/>
    </cofactor>
</comment>
<organism evidence="14 15">
    <name type="scientific">Dinghuibacter silviterrae</name>
    <dbReference type="NCBI Taxonomy" id="1539049"/>
    <lineage>
        <taxon>Bacteria</taxon>
        <taxon>Pseudomonadati</taxon>
        <taxon>Bacteroidota</taxon>
        <taxon>Chitinophagia</taxon>
        <taxon>Chitinophagales</taxon>
        <taxon>Chitinophagaceae</taxon>
        <taxon>Dinghuibacter</taxon>
    </lineage>
</organism>
<dbReference type="Pfam" id="PF01433">
    <property type="entry name" value="Peptidase_M1"/>
    <property type="match status" value="1"/>
</dbReference>
<dbReference type="EC" id="3.4.11.2" evidence="4"/>
<keyword evidence="11" id="KW-0482">Metalloprotease</keyword>
<evidence type="ECO:0000256" key="10">
    <source>
        <dbReference type="ARBA" id="ARBA00022833"/>
    </source>
</evidence>
<feature type="domain" description="Aminopeptidase N-like N-terminal" evidence="13">
    <location>
        <begin position="147"/>
        <end position="198"/>
    </location>
</feature>
<dbReference type="AlphaFoldDB" id="A0A4R8DJL1"/>
<feature type="domain" description="Peptidase M1 membrane alanine aminopeptidase" evidence="12">
    <location>
        <begin position="278"/>
        <end position="481"/>
    </location>
</feature>
<evidence type="ECO:0000256" key="7">
    <source>
        <dbReference type="ARBA" id="ARBA00022670"/>
    </source>
</evidence>
<dbReference type="GO" id="GO:0008270">
    <property type="term" value="F:zinc ion binding"/>
    <property type="evidence" value="ECO:0007669"/>
    <property type="project" value="InterPro"/>
</dbReference>